<keyword evidence="1" id="KW-1133">Transmembrane helix</keyword>
<dbReference type="Proteomes" id="UP000278807">
    <property type="component" value="Unassembled WGS sequence"/>
</dbReference>
<dbReference type="OrthoDB" id="10460929at2759"/>
<evidence type="ECO:0000313" key="4">
    <source>
        <dbReference type="WBParaSite" id="HNAJ_0000846201-mRNA-1"/>
    </source>
</evidence>
<evidence type="ECO:0000313" key="3">
    <source>
        <dbReference type="Proteomes" id="UP000278807"/>
    </source>
</evidence>
<keyword evidence="1" id="KW-0812">Transmembrane</keyword>
<evidence type="ECO:0000256" key="1">
    <source>
        <dbReference type="SAM" id="Phobius"/>
    </source>
</evidence>
<proteinExistence type="predicted"/>
<dbReference type="EMBL" id="UZAE01012297">
    <property type="protein sequence ID" value="VDO04419.1"/>
    <property type="molecule type" value="Genomic_DNA"/>
</dbReference>
<gene>
    <name evidence="2" type="ORF">HNAJ_LOCUS8458</name>
</gene>
<accession>A0A0R3TMC8</accession>
<dbReference type="AlphaFoldDB" id="A0A0R3TMC8"/>
<name>A0A0R3TMC8_RODNA</name>
<dbReference type="WBParaSite" id="HNAJ_0000846201-mRNA-1">
    <property type="protein sequence ID" value="HNAJ_0000846201-mRNA-1"/>
    <property type="gene ID" value="HNAJ_0000846201"/>
</dbReference>
<organism evidence="4">
    <name type="scientific">Rodentolepis nana</name>
    <name type="common">Dwarf tapeworm</name>
    <name type="synonym">Hymenolepis nana</name>
    <dbReference type="NCBI Taxonomy" id="102285"/>
    <lineage>
        <taxon>Eukaryota</taxon>
        <taxon>Metazoa</taxon>
        <taxon>Spiralia</taxon>
        <taxon>Lophotrochozoa</taxon>
        <taxon>Platyhelminthes</taxon>
        <taxon>Cestoda</taxon>
        <taxon>Eucestoda</taxon>
        <taxon>Cyclophyllidea</taxon>
        <taxon>Hymenolepididae</taxon>
        <taxon>Rodentolepis</taxon>
    </lineage>
</organism>
<reference evidence="2 3" key="2">
    <citation type="submission" date="2018-11" db="EMBL/GenBank/DDBJ databases">
        <authorList>
            <consortium name="Pathogen Informatics"/>
        </authorList>
    </citation>
    <scope>NUCLEOTIDE SEQUENCE [LARGE SCALE GENOMIC DNA]</scope>
</reference>
<evidence type="ECO:0000313" key="2">
    <source>
        <dbReference type="EMBL" id="VDO04419.1"/>
    </source>
</evidence>
<reference evidence="4" key="1">
    <citation type="submission" date="2017-02" db="UniProtKB">
        <authorList>
            <consortium name="WormBaseParasite"/>
        </authorList>
    </citation>
    <scope>IDENTIFICATION</scope>
</reference>
<sequence>MSQETVVSNVKALLDEYTTMDYVFPAILIFGTCTMFFFILLVIFGNDKIEKMKKAKAT</sequence>
<keyword evidence="3" id="KW-1185">Reference proteome</keyword>
<protein>
    <submittedName>
        <fullName evidence="4">Dolichyl-diphosphooligosaccharide--protein glycosyltransferase subunit 4</fullName>
    </submittedName>
</protein>
<feature type="transmembrane region" description="Helical" evidence="1">
    <location>
        <begin position="22"/>
        <end position="44"/>
    </location>
</feature>
<keyword evidence="1" id="KW-0472">Membrane</keyword>